<dbReference type="Gene3D" id="3.30.710.10">
    <property type="entry name" value="Potassium Channel Kv1.1, Chain A"/>
    <property type="match status" value="1"/>
</dbReference>
<proteinExistence type="inferred from homology"/>
<evidence type="ECO:0000259" key="8">
    <source>
        <dbReference type="Pfam" id="PF00651"/>
    </source>
</evidence>
<dbReference type="OrthoDB" id="1931232at2759"/>
<evidence type="ECO:0000313" key="10">
    <source>
        <dbReference type="Proteomes" id="UP000478052"/>
    </source>
</evidence>
<dbReference type="CDD" id="cd22999">
    <property type="entry name" value="SAP_SLX4"/>
    <property type="match status" value="1"/>
</dbReference>
<keyword evidence="6" id="KW-0539">Nucleus</keyword>
<gene>
    <name evidence="9" type="ORF">FWK35_00021362</name>
</gene>
<keyword evidence="4" id="KW-0233">DNA recombination</keyword>
<evidence type="ECO:0000256" key="7">
    <source>
        <dbReference type="ARBA" id="ARBA00029496"/>
    </source>
</evidence>
<dbReference type="PANTHER" id="PTHR21541">
    <property type="entry name" value="BTB POZ DOMAIN CONTAINING 12"/>
    <property type="match status" value="1"/>
</dbReference>
<feature type="domain" description="BTB" evidence="8">
    <location>
        <begin position="413"/>
        <end position="507"/>
    </location>
</feature>
<comment type="similarity">
    <text evidence="2">Belongs to the SLX4 family.</text>
</comment>
<dbReference type="GO" id="GO:0004519">
    <property type="term" value="F:endonuclease activity"/>
    <property type="evidence" value="ECO:0007669"/>
    <property type="project" value="UniProtKB-KW"/>
</dbReference>
<comment type="caution">
    <text evidence="9">The sequence shown here is derived from an EMBL/GenBank/DDBJ whole genome shotgun (WGS) entry which is preliminary data.</text>
</comment>
<evidence type="ECO:0000256" key="6">
    <source>
        <dbReference type="ARBA" id="ARBA00023242"/>
    </source>
</evidence>
<comment type="subcellular location">
    <subcellularLocation>
        <location evidence="1">Nucleus</location>
    </subcellularLocation>
</comment>
<dbReference type="EMBL" id="VUJU01002707">
    <property type="protein sequence ID" value="KAF0760336.1"/>
    <property type="molecule type" value="Genomic_DNA"/>
</dbReference>
<evidence type="ECO:0000256" key="3">
    <source>
        <dbReference type="ARBA" id="ARBA00022763"/>
    </source>
</evidence>
<evidence type="ECO:0000256" key="4">
    <source>
        <dbReference type="ARBA" id="ARBA00023172"/>
    </source>
</evidence>
<keyword evidence="10" id="KW-1185">Reference proteome</keyword>
<accession>A0A6G0YRS1</accession>
<evidence type="ECO:0000256" key="5">
    <source>
        <dbReference type="ARBA" id="ARBA00023204"/>
    </source>
</evidence>
<dbReference type="GO" id="GO:0006260">
    <property type="term" value="P:DNA replication"/>
    <property type="evidence" value="ECO:0007669"/>
    <property type="project" value="InterPro"/>
</dbReference>
<evidence type="ECO:0000256" key="1">
    <source>
        <dbReference type="ARBA" id="ARBA00004123"/>
    </source>
</evidence>
<dbReference type="GO" id="GO:0000712">
    <property type="term" value="P:resolution of meiotic recombination intermediates"/>
    <property type="evidence" value="ECO:0007669"/>
    <property type="project" value="TreeGrafter"/>
</dbReference>
<feature type="non-terminal residue" evidence="9">
    <location>
        <position position="1"/>
    </location>
</feature>
<dbReference type="PANTHER" id="PTHR21541:SF3">
    <property type="entry name" value="STRUCTURE-SPECIFIC ENDONUCLEASE SUBUNIT SLX4"/>
    <property type="match status" value="1"/>
</dbReference>
<dbReference type="SUPFAM" id="SSF54695">
    <property type="entry name" value="POZ domain"/>
    <property type="match status" value="1"/>
</dbReference>
<dbReference type="GO" id="GO:0033557">
    <property type="term" value="C:Slx1-Slx4 complex"/>
    <property type="evidence" value="ECO:0007669"/>
    <property type="project" value="InterPro"/>
</dbReference>
<dbReference type="InterPro" id="IPR000210">
    <property type="entry name" value="BTB/POZ_dom"/>
</dbReference>
<keyword evidence="3" id="KW-0227">DNA damage</keyword>
<organism evidence="9 10">
    <name type="scientific">Aphis craccivora</name>
    <name type="common">Cowpea aphid</name>
    <dbReference type="NCBI Taxonomy" id="307492"/>
    <lineage>
        <taxon>Eukaryota</taxon>
        <taxon>Metazoa</taxon>
        <taxon>Ecdysozoa</taxon>
        <taxon>Arthropoda</taxon>
        <taxon>Hexapoda</taxon>
        <taxon>Insecta</taxon>
        <taxon>Pterygota</taxon>
        <taxon>Neoptera</taxon>
        <taxon>Paraneoptera</taxon>
        <taxon>Hemiptera</taxon>
        <taxon>Sternorrhyncha</taxon>
        <taxon>Aphidomorpha</taxon>
        <taxon>Aphidoidea</taxon>
        <taxon>Aphididae</taxon>
        <taxon>Aphidini</taxon>
        <taxon>Aphis</taxon>
        <taxon>Aphis</taxon>
    </lineage>
</organism>
<dbReference type="GO" id="GO:0006281">
    <property type="term" value="P:DNA repair"/>
    <property type="evidence" value="ECO:0007669"/>
    <property type="project" value="UniProtKB-KW"/>
</dbReference>
<protein>
    <recommendedName>
        <fullName evidence="7">Structure-specific endonuclease subunit SLX4</fullName>
    </recommendedName>
</protein>
<reference evidence="9 10" key="1">
    <citation type="submission" date="2019-08" db="EMBL/GenBank/DDBJ databases">
        <title>Whole genome of Aphis craccivora.</title>
        <authorList>
            <person name="Voronova N.V."/>
            <person name="Shulinski R.S."/>
            <person name="Bandarenka Y.V."/>
            <person name="Zhorov D.G."/>
            <person name="Warner D."/>
        </authorList>
    </citation>
    <scope>NUCLEOTIDE SEQUENCE [LARGE SCALE GENOMIC DNA]</scope>
    <source>
        <strain evidence="9">180601</strain>
        <tissue evidence="9">Whole Body</tissue>
    </source>
</reference>
<name>A0A6G0YRS1_APHCR</name>
<dbReference type="Proteomes" id="UP000478052">
    <property type="component" value="Unassembled WGS sequence"/>
</dbReference>
<evidence type="ECO:0000256" key="2">
    <source>
        <dbReference type="ARBA" id="ARBA00006661"/>
    </source>
</evidence>
<dbReference type="Pfam" id="PF09494">
    <property type="entry name" value="Slx4"/>
    <property type="match status" value="1"/>
</dbReference>
<dbReference type="InterPro" id="IPR018574">
    <property type="entry name" value="Structure-sp_endonuc_su_Slx4"/>
</dbReference>
<keyword evidence="9" id="KW-0255">Endonuclease</keyword>
<sequence length="1368" mass="155791">SLLVNTISPKILIPMCDGKITKIKIMHKNKFKLFNFFFSKSQDLTLSNAVKSEKLNNSILSENDSFVEILHTVHPQNEKLTLSQNVFKTSSVQNISDVTESKQCPVCLHMIDSNNFINHVKSCYTSHNLSSEVLMKAVDLQERQAAEREALGLPKLSKNRDVKKKKSNKQTKLKIGSDSNFDLAVAMSVSLQESKEAEIIKESENLLEAGLETEAIEKRKTLESFGFISNQPIKSKSKHFYKTNSLLFKQTQEDRQKRITEKVAMILIDCDTDTLSSKTSLNDCPNIKLRSKYLNKIRNVDSKLWKKTLLDEDNVFEFYVKNMSKFISPIESNVLQNSVIVSIHQNTIKQDVVNVPTDILKAESNITNQKFSNTSHVVLDDSKVHNKHFIHHDIVGNKTMPEYSSKWKSMLGSQFMSDITIFSKDEHEIPAHILVLHVQCPDILNDIITEESNTHKSKKMLMWSEYTYEACMAFLELIYSGHEQFISPEYRDDYLQLVTRYNVQIVINDDDGKHGWFSGEHNKVLKRKSSELHKNDNKKFKALSPDMFMMDDTSEEMGNKNFNFLGTTVNDEKSLSVLKTKQWLKNCNLSQHNNSSFTENSDINVLPQINSPLNSPVHSFHSASTVCIPFTPTSNKIDYIMDFENNDLHCPSLDIKSASPKSVSTDESSIKAILMLNNIKNVPNNLKNPSKKISTPNPRKKPDIITIASDSDNESIDMVLSRYNNPLRDRHINLLNENNYTPFLASINKKKNYISTNSVNKNNDISVIELNDSSLDSIHSVSTNKLHQKNCNFNLNKSTISTARTKTLINIDNEETIVPAVIKFTKSSNTQMPSSNNNNCIDLINDSSSDSIVTIDKIKNNSSIKSLLLNNTQQNFQNSSTSFSNVLRKINVEIDNSLTTRFETNNCVSNLSPLKKGETCSRFLFSVSDEDMDNPKLNKELCSTNCSSNVTLPKCSNSKLLSNEKLFQYNDTSSTYLNSSCTEINNIENNDNTVNTVKSLIYFNEKNVLDKPNSDFEPLENIISKKNVVLPSNKDFVDLSTICPSNEYPHTSFKSYSSQVETAQLPITSERITSNEKDDANNESAFEQIIDDPWMDYNDWLPVNISPQNVSPVLSEKNSMIVVNDSKIITPPNKMINMDLQTSPPTISNNIDIVNHQMKNAVTPNKYGSRISTPKSLRRVQSESVIRTNEQITPLPNYSTMKTPDLRKEFDRYGLKDLGRRKGKLILRHIYSITHPINDTEEAKCSGESEQYSDSSNNSELEISYYEAGAYHELETFSQTNLSNKTSVDMGFKDLLRVNEELHKKILCYEPIWIEELKEDLKQYNVNISMQKLMTFLDDKCVSFRSKLLNDQRKKSVAKKHTKRKKLF</sequence>
<dbReference type="InterPro" id="IPR011333">
    <property type="entry name" value="SKP1/BTB/POZ_sf"/>
</dbReference>
<evidence type="ECO:0000313" key="9">
    <source>
        <dbReference type="EMBL" id="KAF0760336.1"/>
    </source>
</evidence>
<dbReference type="Pfam" id="PF00651">
    <property type="entry name" value="BTB"/>
    <property type="match status" value="1"/>
</dbReference>
<keyword evidence="5" id="KW-0234">DNA repair</keyword>
<keyword evidence="9" id="KW-0378">Hydrolase</keyword>
<keyword evidence="9" id="KW-0540">Nuclease</keyword>